<sequence>MEGLIPMVYRSLKKKKTRRQYQCLSSGAALTYDIQDEDEDHSHHHYYFGRKHREADRVGGAHHRRYNSDHVMSAFSLASEDDIHAYKPKQLVRFRSHRMFSCLTGA</sequence>
<name>A0A2G9GII7_9LAMI</name>
<organism evidence="1 2">
    <name type="scientific">Handroanthus impetiginosus</name>
    <dbReference type="NCBI Taxonomy" id="429701"/>
    <lineage>
        <taxon>Eukaryota</taxon>
        <taxon>Viridiplantae</taxon>
        <taxon>Streptophyta</taxon>
        <taxon>Embryophyta</taxon>
        <taxon>Tracheophyta</taxon>
        <taxon>Spermatophyta</taxon>
        <taxon>Magnoliopsida</taxon>
        <taxon>eudicotyledons</taxon>
        <taxon>Gunneridae</taxon>
        <taxon>Pentapetalae</taxon>
        <taxon>asterids</taxon>
        <taxon>lamiids</taxon>
        <taxon>Lamiales</taxon>
        <taxon>Bignoniaceae</taxon>
        <taxon>Crescentiina</taxon>
        <taxon>Tabebuia alliance</taxon>
        <taxon>Handroanthus</taxon>
    </lineage>
</organism>
<comment type="caution">
    <text evidence="1">The sequence shown here is derived from an EMBL/GenBank/DDBJ whole genome shotgun (WGS) entry which is preliminary data.</text>
</comment>
<gene>
    <name evidence="1" type="ORF">CDL12_22349</name>
</gene>
<evidence type="ECO:0000313" key="2">
    <source>
        <dbReference type="Proteomes" id="UP000231279"/>
    </source>
</evidence>
<evidence type="ECO:0000313" key="1">
    <source>
        <dbReference type="EMBL" id="PIN05111.1"/>
    </source>
</evidence>
<dbReference type="AlphaFoldDB" id="A0A2G9GII7"/>
<proteinExistence type="predicted"/>
<dbReference type="PANTHER" id="PTHR35485">
    <property type="entry name" value="OS01G0888900 PROTEIN"/>
    <property type="match status" value="1"/>
</dbReference>
<reference evidence="2" key="1">
    <citation type="journal article" date="2018" name="Gigascience">
        <title>Genome assembly of the Pink Ipe (Handroanthus impetiginosus, Bignoniaceae), a highly valued, ecologically keystone Neotropical timber forest tree.</title>
        <authorList>
            <person name="Silva-Junior O.B."/>
            <person name="Grattapaglia D."/>
            <person name="Novaes E."/>
            <person name="Collevatti R.G."/>
        </authorList>
    </citation>
    <scope>NUCLEOTIDE SEQUENCE [LARGE SCALE GENOMIC DNA]</scope>
    <source>
        <strain evidence="2">cv. UFG-1</strain>
    </source>
</reference>
<accession>A0A2G9GII7</accession>
<dbReference type="OrthoDB" id="650808at2759"/>
<keyword evidence="2" id="KW-1185">Reference proteome</keyword>
<dbReference type="EMBL" id="NKXS01004894">
    <property type="protein sequence ID" value="PIN05111.1"/>
    <property type="molecule type" value="Genomic_DNA"/>
</dbReference>
<dbReference type="Proteomes" id="UP000231279">
    <property type="component" value="Unassembled WGS sequence"/>
</dbReference>
<dbReference type="PANTHER" id="PTHR35485:SF4">
    <property type="entry name" value="EXPRESSED PROTEIN"/>
    <property type="match status" value="1"/>
</dbReference>
<protein>
    <submittedName>
        <fullName evidence="1">Uncharacterized protein</fullName>
    </submittedName>
</protein>